<dbReference type="PANTHER" id="PTHR31690">
    <property type="entry name" value="FUCOSE MUTAROTASE"/>
    <property type="match status" value="1"/>
</dbReference>
<reference evidence="4" key="1">
    <citation type="journal article" date="2020" name="mSystems">
        <title>Genome- and Community-Level Interaction Insights into Carbon Utilization and Element Cycling Functions of Hydrothermarchaeota in Hydrothermal Sediment.</title>
        <authorList>
            <person name="Zhou Z."/>
            <person name="Liu Y."/>
            <person name="Xu W."/>
            <person name="Pan J."/>
            <person name="Luo Z.H."/>
            <person name="Li M."/>
        </authorList>
    </citation>
    <scope>NUCLEOTIDE SEQUENCE [LARGE SCALE GENOMIC DNA]</scope>
    <source>
        <strain evidence="4">SpSt-508</strain>
    </source>
</reference>
<dbReference type="InterPro" id="IPR007721">
    <property type="entry name" value="RbsD_FucU"/>
</dbReference>
<gene>
    <name evidence="4" type="ORF">ENS64_06765</name>
</gene>
<protein>
    <submittedName>
        <fullName evidence="4">Fucose isomerase</fullName>
    </submittedName>
</protein>
<dbReference type="Gene3D" id="3.40.1650.10">
    <property type="entry name" value="RbsD-like domain"/>
    <property type="match status" value="1"/>
</dbReference>
<sequence length="144" mass="15722">MLRGIPPILSPELMAVLMRMGHGDDLVLADGNFPAEAVGRRVVRADGHGVVPLLEAVLRFFPLDTFVEHPARVMRPVDPHAPEPAIWSDFRRAMAASESRPVPLLPVERFEFYELARSAYAVVATGETAVYANLILKKGVVAPG</sequence>
<dbReference type="PANTHER" id="PTHR31690:SF4">
    <property type="entry name" value="FUCOSE MUTAROTASE"/>
    <property type="match status" value="1"/>
</dbReference>
<evidence type="ECO:0000256" key="1">
    <source>
        <dbReference type="ARBA" id="ARBA00000223"/>
    </source>
</evidence>
<evidence type="ECO:0000256" key="3">
    <source>
        <dbReference type="ARBA" id="ARBA00036324"/>
    </source>
</evidence>
<organism evidence="4">
    <name type="scientific">Schlesneria paludicola</name>
    <dbReference type="NCBI Taxonomy" id="360056"/>
    <lineage>
        <taxon>Bacteria</taxon>
        <taxon>Pseudomonadati</taxon>
        <taxon>Planctomycetota</taxon>
        <taxon>Planctomycetia</taxon>
        <taxon>Planctomycetales</taxon>
        <taxon>Planctomycetaceae</taxon>
        <taxon>Schlesneria</taxon>
    </lineage>
</organism>
<dbReference type="Pfam" id="PF05025">
    <property type="entry name" value="RbsD_FucU"/>
    <property type="match status" value="1"/>
</dbReference>
<comment type="caution">
    <text evidence="4">The sequence shown here is derived from an EMBL/GenBank/DDBJ whole genome shotgun (WGS) entry which is preliminary data.</text>
</comment>
<dbReference type="InterPro" id="IPR050443">
    <property type="entry name" value="RbsD/FucU_mutarotase"/>
</dbReference>
<dbReference type="InterPro" id="IPR023750">
    <property type="entry name" value="RbsD-like_sf"/>
</dbReference>
<dbReference type="SUPFAM" id="SSF102546">
    <property type="entry name" value="RbsD-like"/>
    <property type="match status" value="1"/>
</dbReference>
<dbReference type="GO" id="GO:0036373">
    <property type="term" value="F:L-fucose mutarotase activity"/>
    <property type="evidence" value="ECO:0007669"/>
    <property type="project" value="UniProtKB-EC"/>
</dbReference>
<evidence type="ECO:0000256" key="2">
    <source>
        <dbReference type="ARBA" id="ARBA00023235"/>
    </source>
</evidence>
<comment type="catalytic activity">
    <reaction evidence="3">
        <text>alpha-L-fucose = beta-L-fucose</text>
        <dbReference type="Rhea" id="RHEA:25580"/>
        <dbReference type="ChEBI" id="CHEBI:42548"/>
        <dbReference type="ChEBI" id="CHEBI:42589"/>
        <dbReference type="EC" id="5.1.3.29"/>
    </reaction>
</comment>
<accession>A0A7C4LPU0</accession>
<name>A0A7C4LPU0_9PLAN</name>
<keyword evidence="2 4" id="KW-0413">Isomerase</keyword>
<comment type="catalytic activity">
    <reaction evidence="1">
        <text>beta-D-ribopyranose = beta-D-ribofuranose</text>
        <dbReference type="Rhea" id="RHEA:25432"/>
        <dbReference type="ChEBI" id="CHEBI:27476"/>
        <dbReference type="ChEBI" id="CHEBI:47002"/>
        <dbReference type="EC" id="5.4.99.62"/>
    </reaction>
</comment>
<dbReference type="EMBL" id="DSVQ01000012">
    <property type="protein sequence ID" value="HGT38951.1"/>
    <property type="molecule type" value="Genomic_DNA"/>
</dbReference>
<dbReference type="GO" id="GO:0042806">
    <property type="term" value="F:fucose binding"/>
    <property type="evidence" value="ECO:0007669"/>
    <property type="project" value="TreeGrafter"/>
</dbReference>
<dbReference type="GO" id="GO:0062193">
    <property type="term" value="F:D-ribose pyranase activity"/>
    <property type="evidence" value="ECO:0007669"/>
    <property type="project" value="UniProtKB-EC"/>
</dbReference>
<dbReference type="AlphaFoldDB" id="A0A7C4LPU0"/>
<evidence type="ECO:0000313" key="4">
    <source>
        <dbReference type="EMBL" id="HGT38951.1"/>
    </source>
</evidence>
<proteinExistence type="predicted"/>
<dbReference type="GO" id="GO:0006004">
    <property type="term" value="P:fucose metabolic process"/>
    <property type="evidence" value="ECO:0007669"/>
    <property type="project" value="TreeGrafter"/>
</dbReference>